<evidence type="ECO:0000256" key="5">
    <source>
        <dbReference type="RuleBase" id="RU363041"/>
    </source>
</evidence>
<dbReference type="EMBL" id="MFKF01000165">
    <property type="protein sequence ID" value="OGG51869.1"/>
    <property type="molecule type" value="Genomic_DNA"/>
</dbReference>
<dbReference type="InterPro" id="IPR051598">
    <property type="entry name" value="TSUP/Inactive_protease-like"/>
</dbReference>
<name>A0A1F6CRQ4_HANXR</name>
<feature type="transmembrane region" description="Helical" evidence="5">
    <location>
        <begin position="104"/>
        <end position="125"/>
    </location>
</feature>
<feature type="transmembrane region" description="Helical" evidence="5">
    <location>
        <begin position="20"/>
        <end position="41"/>
    </location>
</feature>
<feature type="transmembrane region" description="Helical" evidence="5">
    <location>
        <begin position="145"/>
        <end position="174"/>
    </location>
</feature>
<proteinExistence type="inferred from homology"/>
<feature type="transmembrane region" description="Helical" evidence="5">
    <location>
        <begin position="186"/>
        <end position="206"/>
    </location>
</feature>
<gene>
    <name evidence="6" type="ORF">A3F84_15210</name>
</gene>
<dbReference type="PANTHER" id="PTHR43701:SF2">
    <property type="entry name" value="MEMBRANE TRANSPORTER PROTEIN YJNA-RELATED"/>
    <property type="match status" value="1"/>
</dbReference>
<dbReference type="AlphaFoldDB" id="A0A1F6CRQ4"/>
<feature type="transmembrane region" description="Helical" evidence="5">
    <location>
        <begin position="212"/>
        <end position="234"/>
    </location>
</feature>
<keyword evidence="4 5" id="KW-0472">Membrane</keyword>
<evidence type="ECO:0000313" key="6">
    <source>
        <dbReference type="EMBL" id="OGG51869.1"/>
    </source>
</evidence>
<keyword evidence="2 5" id="KW-0812">Transmembrane</keyword>
<dbReference type="GO" id="GO:0005886">
    <property type="term" value="C:plasma membrane"/>
    <property type="evidence" value="ECO:0007669"/>
    <property type="project" value="UniProtKB-SubCell"/>
</dbReference>
<feature type="transmembrane region" description="Helical" evidence="5">
    <location>
        <begin position="76"/>
        <end position="97"/>
    </location>
</feature>
<dbReference type="InterPro" id="IPR002781">
    <property type="entry name" value="TM_pro_TauE-like"/>
</dbReference>
<feature type="transmembrane region" description="Helical" evidence="5">
    <location>
        <begin position="241"/>
        <end position="259"/>
    </location>
</feature>
<evidence type="ECO:0000313" key="7">
    <source>
        <dbReference type="Proteomes" id="UP000178606"/>
    </source>
</evidence>
<dbReference type="Proteomes" id="UP000178606">
    <property type="component" value="Unassembled WGS sequence"/>
</dbReference>
<feature type="transmembrane region" description="Helical" evidence="5">
    <location>
        <begin position="48"/>
        <end position="70"/>
    </location>
</feature>
<comment type="similarity">
    <text evidence="5">Belongs to the 4-toluene sulfonate uptake permease (TSUP) (TC 2.A.102) family.</text>
</comment>
<keyword evidence="3 5" id="KW-1133">Transmembrane helix</keyword>
<comment type="caution">
    <text evidence="6">The sequence shown here is derived from an EMBL/GenBank/DDBJ whole genome shotgun (WGS) entry which is preliminary data.</text>
</comment>
<accession>A0A1F6CRQ4</accession>
<dbReference type="Pfam" id="PF01925">
    <property type="entry name" value="TauE"/>
    <property type="match status" value="1"/>
</dbReference>
<evidence type="ECO:0000256" key="2">
    <source>
        <dbReference type="ARBA" id="ARBA00022692"/>
    </source>
</evidence>
<sequence length="262" mass="27123">MSPEFQEFIRLAPLGVLVGAYGTLVGAGGGSVLVPILLILLPQETSATVTAISLAVVFFNAYSGTIAYVRMGRIDYRAGVIFTLSGLPGAVLGALLVHEIPRSLFDLIFGVLLLALGGLLVASPLGASGGDQQDPSTPVSDRRMLLGSVGSAYIAVLSSLLGIGGGIIHVPFLIRALRIPPHIATGTSHFVLTFMALTATVTHVAMGEFERGLTQTMCLGVGVMMGAPLGAALSSRLRGSLIVRLLALALCLVGLRLLIRLI</sequence>
<organism evidence="6 7">
    <name type="scientific">Handelsmanbacteria sp. (strain RIFCSPLOWO2_12_FULL_64_10)</name>
    <dbReference type="NCBI Taxonomy" id="1817868"/>
    <lineage>
        <taxon>Bacteria</taxon>
        <taxon>Candidatus Handelsmaniibacteriota</taxon>
    </lineage>
</organism>
<reference evidence="6 7" key="1">
    <citation type="journal article" date="2016" name="Nat. Commun.">
        <title>Thousands of microbial genomes shed light on interconnected biogeochemical processes in an aquifer system.</title>
        <authorList>
            <person name="Anantharaman K."/>
            <person name="Brown C.T."/>
            <person name="Hug L.A."/>
            <person name="Sharon I."/>
            <person name="Castelle C.J."/>
            <person name="Probst A.J."/>
            <person name="Thomas B.C."/>
            <person name="Singh A."/>
            <person name="Wilkins M.J."/>
            <person name="Karaoz U."/>
            <person name="Brodie E.L."/>
            <person name="Williams K.H."/>
            <person name="Hubbard S.S."/>
            <person name="Banfield J.F."/>
        </authorList>
    </citation>
    <scope>NUCLEOTIDE SEQUENCE [LARGE SCALE GENOMIC DNA]</scope>
    <source>
        <strain evidence="7">RIFCSPLOWO2_12_FULL_64_10</strain>
    </source>
</reference>
<keyword evidence="5" id="KW-1003">Cell membrane</keyword>
<dbReference type="PANTHER" id="PTHR43701">
    <property type="entry name" value="MEMBRANE TRANSPORTER PROTEIN MJ0441-RELATED"/>
    <property type="match status" value="1"/>
</dbReference>
<evidence type="ECO:0000256" key="3">
    <source>
        <dbReference type="ARBA" id="ARBA00022989"/>
    </source>
</evidence>
<protein>
    <recommendedName>
        <fullName evidence="5">Probable membrane transporter protein</fullName>
    </recommendedName>
</protein>
<comment type="subcellular location">
    <subcellularLocation>
        <location evidence="5">Cell membrane</location>
        <topology evidence="5">Multi-pass membrane protein</topology>
    </subcellularLocation>
    <subcellularLocation>
        <location evidence="1">Membrane</location>
        <topology evidence="1">Multi-pass membrane protein</topology>
    </subcellularLocation>
</comment>
<evidence type="ECO:0000256" key="1">
    <source>
        <dbReference type="ARBA" id="ARBA00004141"/>
    </source>
</evidence>
<evidence type="ECO:0000256" key="4">
    <source>
        <dbReference type="ARBA" id="ARBA00023136"/>
    </source>
</evidence>